<sequence length="205" mass="22771">MRVFCVEHALSDTRSAHNQSMQKKNQPSLEWQSAKSLSVLRGSARMKKNLSAAGVVDKSGLNKRQSSTVAPGLISFVYKIKAEIPERDSKSLSRSILGKQYDLSVVLVGNAVSRKFNSLYRGVDRPTNILSFALSAHEGELLLNLPLARKEAVLAKARLADYLLYLLAHGMLHLKGYAHGTIMEKRELTALKKFVSVDFLDWLMG</sequence>
<dbReference type="EC" id="3.1.-.-" evidence="7"/>
<keyword evidence="6 7" id="KW-0862">Zinc</keyword>
<evidence type="ECO:0000313" key="8">
    <source>
        <dbReference type="EMBL" id="PIR45055.1"/>
    </source>
</evidence>
<keyword evidence="2 7" id="KW-0540">Nuclease</keyword>
<keyword evidence="4 7" id="KW-0255">Endonuclease</keyword>
<dbReference type="GO" id="GO:0004521">
    <property type="term" value="F:RNA endonuclease activity"/>
    <property type="evidence" value="ECO:0007669"/>
    <property type="project" value="UniProtKB-UniRule"/>
</dbReference>
<feature type="binding site" evidence="7">
    <location>
        <position position="179"/>
    </location>
    <ligand>
        <name>Zn(2+)</name>
        <dbReference type="ChEBI" id="CHEBI:29105"/>
        <note>catalytic</note>
    </ligand>
</feature>
<evidence type="ECO:0000313" key="9">
    <source>
        <dbReference type="Proteomes" id="UP000228767"/>
    </source>
</evidence>
<evidence type="ECO:0000256" key="6">
    <source>
        <dbReference type="ARBA" id="ARBA00022833"/>
    </source>
</evidence>
<comment type="caution">
    <text evidence="8">The sequence shown here is derived from an EMBL/GenBank/DDBJ whole genome shotgun (WGS) entry which is preliminary data.</text>
</comment>
<dbReference type="Proteomes" id="UP000228767">
    <property type="component" value="Unassembled WGS sequence"/>
</dbReference>
<dbReference type="GO" id="GO:0004222">
    <property type="term" value="F:metalloendopeptidase activity"/>
    <property type="evidence" value="ECO:0007669"/>
    <property type="project" value="InterPro"/>
</dbReference>
<keyword evidence="5 7" id="KW-0378">Hydrolase</keyword>
<accession>A0A2H0RGY3</accession>
<keyword evidence="7" id="KW-0698">rRNA processing</keyword>
<dbReference type="Gene3D" id="3.40.390.30">
    <property type="entry name" value="Metalloproteases ('zincins'), catalytic domain"/>
    <property type="match status" value="1"/>
</dbReference>
<dbReference type="SUPFAM" id="SSF55486">
    <property type="entry name" value="Metalloproteases ('zincins'), catalytic domain"/>
    <property type="match status" value="1"/>
</dbReference>
<comment type="similarity">
    <text evidence="1 7">Belongs to the endoribonuclease YbeY family.</text>
</comment>
<comment type="subcellular location">
    <subcellularLocation>
        <location evidence="7">Cytoplasm</location>
    </subcellularLocation>
</comment>
<evidence type="ECO:0000256" key="7">
    <source>
        <dbReference type="HAMAP-Rule" id="MF_00009"/>
    </source>
</evidence>
<evidence type="ECO:0000256" key="5">
    <source>
        <dbReference type="ARBA" id="ARBA00022801"/>
    </source>
</evidence>
<keyword evidence="7" id="KW-0690">Ribosome biogenesis</keyword>
<dbReference type="EMBL" id="PCYI01000007">
    <property type="protein sequence ID" value="PIR45055.1"/>
    <property type="molecule type" value="Genomic_DNA"/>
</dbReference>
<feature type="binding site" evidence="7">
    <location>
        <position position="173"/>
    </location>
    <ligand>
        <name>Zn(2+)</name>
        <dbReference type="ChEBI" id="CHEBI:29105"/>
        <note>catalytic</note>
    </ligand>
</feature>
<evidence type="ECO:0000256" key="2">
    <source>
        <dbReference type="ARBA" id="ARBA00022722"/>
    </source>
</evidence>
<protein>
    <recommendedName>
        <fullName evidence="7">Endoribonuclease YbeY</fullName>
        <ecNumber evidence="7">3.1.-.-</ecNumber>
    </recommendedName>
</protein>
<evidence type="ECO:0000256" key="3">
    <source>
        <dbReference type="ARBA" id="ARBA00022723"/>
    </source>
</evidence>
<keyword evidence="3 7" id="KW-0479">Metal-binding</keyword>
<dbReference type="GO" id="GO:0005737">
    <property type="term" value="C:cytoplasm"/>
    <property type="evidence" value="ECO:0007669"/>
    <property type="project" value="UniProtKB-SubCell"/>
</dbReference>
<gene>
    <name evidence="7 8" type="primary">ybeY</name>
    <name evidence="8" type="ORF">COV10_01390</name>
</gene>
<evidence type="ECO:0000256" key="4">
    <source>
        <dbReference type="ARBA" id="ARBA00022759"/>
    </source>
</evidence>
<proteinExistence type="inferred from homology"/>
<comment type="function">
    <text evidence="7">Single strand-specific metallo-endoribonuclease involved in late-stage 70S ribosome quality control and in maturation of the 3' terminus of the 16S rRNA.</text>
</comment>
<name>A0A2H0RGY3_9BACT</name>
<feature type="binding site" evidence="7">
    <location>
        <position position="169"/>
    </location>
    <ligand>
        <name>Zn(2+)</name>
        <dbReference type="ChEBI" id="CHEBI:29105"/>
        <note>catalytic</note>
    </ligand>
</feature>
<organism evidence="8 9">
    <name type="scientific">Candidatus Vogelbacteria bacterium CG10_big_fil_rev_8_21_14_0_10_51_16</name>
    <dbReference type="NCBI Taxonomy" id="1975045"/>
    <lineage>
        <taxon>Bacteria</taxon>
        <taxon>Candidatus Vogeliibacteriota</taxon>
    </lineage>
</organism>
<dbReference type="NCBIfam" id="TIGR00043">
    <property type="entry name" value="rRNA maturation RNase YbeY"/>
    <property type="match status" value="1"/>
</dbReference>
<comment type="cofactor">
    <cofactor evidence="7">
        <name>Zn(2+)</name>
        <dbReference type="ChEBI" id="CHEBI:29105"/>
    </cofactor>
    <text evidence="7">Binds 1 zinc ion.</text>
</comment>
<dbReference type="InterPro" id="IPR002036">
    <property type="entry name" value="YbeY"/>
</dbReference>
<dbReference type="HAMAP" id="MF_00009">
    <property type="entry name" value="Endoribonucl_YbeY"/>
    <property type="match status" value="1"/>
</dbReference>
<dbReference type="Pfam" id="PF02130">
    <property type="entry name" value="YbeY"/>
    <property type="match status" value="1"/>
</dbReference>
<dbReference type="GO" id="GO:0006364">
    <property type="term" value="P:rRNA processing"/>
    <property type="evidence" value="ECO:0007669"/>
    <property type="project" value="UniProtKB-UniRule"/>
</dbReference>
<reference evidence="8 9" key="1">
    <citation type="submission" date="2017-09" db="EMBL/GenBank/DDBJ databases">
        <title>Depth-based differentiation of microbial function through sediment-hosted aquifers and enrichment of novel symbionts in the deep terrestrial subsurface.</title>
        <authorList>
            <person name="Probst A.J."/>
            <person name="Ladd B."/>
            <person name="Jarett J.K."/>
            <person name="Geller-Mcgrath D.E."/>
            <person name="Sieber C.M."/>
            <person name="Emerson J.B."/>
            <person name="Anantharaman K."/>
            <person name="Thomas B.C."/>
            <person name="Malmstrom R."/>
            <person name="Stieglmeier M."/>
            <person name="Klingl A."/>
            <person name="Woyke T."/>
            <person name="Ryan C.M."/>
            <person name="Banfield J.F."/>
        </authorList>
    </citation>
    <scope>NUCLEOTIDE SEQUENCE [LARGE SCALE GENOMIC DNA]</scope>
    <source>
        <strain evidence="8">CG10_big_fil_rev_8_21_14_0_10_51_16</strain>
    </source>
</reference>
<dbReference type="AlphaFoldDB" id="A0A2H0RGY3"/>
<dbReference type="GO" id="GO:0008270">
    <property type="term" value="F:zinc ion binding"/>
    <property type="evidence" value="ECO:0007669"/>
    <property type="project" value="UniProtKB-UniRule"/>
</dbReference>
<evidence type="ECO:0000256" key="1">
    <source>
        <dbReference type="ARBA" id="ARBA00010875"/>
    </source>
</evidence>
<keyword evidence="7" id="KW-0963">Cytoplasm</keyword>
<dbReference type="InterPro" id="IPR023091">
    <property type="entry name" value="MetalPrtase_cat_dom_sf_prd"/>
</dbReference>